<sequence>NNKIDVYEISDNGNEMSVYEAHDNDQTLDNNQDDEMSKEPN</sequence>
<reference evidence="2 3" key="1">
    <citation type="submission" date="2021-06" db="EMBL/GenBank/DDBJ databases">
        <authorList>
            <person name="Kallberg Y."/>
            <person name="Tangrot J."/>
            <person name="Rosling A."/>
        </authorList>
    </citation>
    <scope>NUCLEOTIDE SEQUENCE [LARGE SCALE GENOMIC DNA]</scope>
    <source>
        <strain evidence="2 3">120-4 pot B 10/14</strain>
    </source>
</reference>
<evidence type="ECO:0000256" key="1">
    <source>
        <dbReference type="SAM" id="MobiDB-lite"/>
    </source>
</evidence>
<protein>
    <submittedName>
        <fullName evidence="2">35237_t:CDS:1</fullName>
    </submittedName>
</protein>
<keyword evidence="3" id="KW-1185">Reference proteome</keyword>
<feature type="non-terminal residue" evidence="2">
    <location>
        <position position="41"/>
    </location>
</feature>
<proteinExistence type="predicted"/>
<organism evidence="2 3">
    <name type="scientific">Gigaspora margarita</name>
    <dbReference type="NCBI Taxonomy" id="4874"/>
    <lineage>
        <taxon>Eukaryota</taxon>
        <taxon>Fungi</taxon>
        <taxon>Fungi incertae sedis</taxon>
        <taxon>Mucoromycota</taxon>
        <taxon>Glomeromycotina</taxon>
        <taxon>Glomeromycetes</taxon>
        <taxon>Diversisporales</taxon>
        <taxon>Gigasporaceae</taxon>
        <taxon>Gigaspora</taxon>
    </lineage>
</organism>
<dbReference type="Proteomes" id="UP000789901">
    <property type="component" value="Unassembled WGS sequence"/>
</dbReference>
<gene>
    <name evidence="2" type="ORF">GMARGA_LOCUS45352</name>
</gene>
<evidence type="ECO:0000313" key="2">
    <source>
        <dbReference type="EMBL" id="CAG8856531.1"/>
    </source>
</evidence>
<feature type="region of interest" description="Disordered" evidence="1">
    <location>
        <begin position="1"/>
        <end position="41"/>
    </location>
</feature>
<dbReference type="EMBL" id="CAJVQB010161057">
    <property type="protein sequence ID" value="CAG8856531.1"/>
    <property type="molecule type" value="Genomic_DNA"/>
</dbReference>
<name>A0ABN7XMK1_GIGMA</name>
<evidence type="ECO:0000313" key="3">
    <source>
        <dbReference type="Proteomes" id="UP000789901"/>
    </source>
</evidence>
<comment type="caution">
    <text evidence="2">The sequence shown here is derived from an EMBL/GenBank/DDBJ whole genome shotgun (WGS) entry which is preliminary data.</text>
</comment>
<feature type="non-terminal residue" evidence="2">
    <location>
        <position position="1"/>
    </location>
</feature>
<accession>A0ABN7XMK1</accession>